<dbReference type="InterPro" id="IPR041423">
    <property type="entry name" value="GyrB_insert"/>
</dbReference>
<evidence type="ECO:0000256" key="1">
    <source>
        <dbReference type="ARBA" id="ARBA00000185"/>
    </source>
</evidence>
<dbReference type="InterPro" id="IPR034160">
    <property type="entry name" value="TOPRIM_GyrB"/>
</dbReference>
<comment type="similarity">
    <text evidence="2 11">Belongs to the type II topoisomerase GyrB family.</text>
</comment>
<dbReference type="PRINTS" id="PR00418">
    <property type="entry name" value="TPI2FAMILY"/>
</dbReference>
<gene>
    <name evidence="11" type="primary">gyrB</name>
    <name evidence="14" type="ORF">J2W36_001990</name>
</gene>
<dbReference type="Pfam" id="PF00986">
    <property type="entry name" value="DNA_gyraseB_C"/>
    <property type="match status" value="1"/>
</dbReference>
<evidence type="ECO:0000256" key="5">
    <source>
        <dbReference type="ARBA" id="ARBA00022741"/>
    </source>
</evidence>
<dbReference type="GO" id="GO:0003918">
    <property type="term" value="F:DNA topoisomerase type II (double strand cut, ATP-hydrolyzing) activity"/>
    <property type="evidence" value="ECO:0007669"/>
    <property type="project" value="UniProtKB-EC"/>
</dbReference>
<keyword evidence="8 11" id="KW-0799">Topoisomerase</keyword>
<name>A0ABT9S5V7_9BURK</name>
<comment type="subunit">
    <text evidence="11">Heterotetramer, composed of two GyrA and two GyrB chains. In the heterotetramer, GyrA contains the active site tyrosine that forms a transient covalent intermediate with DNA, while GyrB binds cofactors and catalyzes ATP hydrolysis.</text>
</comment>
<dbReference type="CDD" id="cd00822">
    <property type="entry name" value="TopoII_Trans_DNA_gyrase"/>
    <property type="match status" value="1"/>
</dbReference>
<evidence type="ECO:0000256" key="3">
    <source>
        <dbReference type="ARBA" id="ARBA00022490"/>
    </source>
</evidence>
<keyword evidence="7 11" id="KW-0460">Magnesium</keyword>
<dbReference type="Pfam" id="PF18053">
    <property type="entry name" value="GyrB_insert"/>
    <property type="match status" value="1"/>
</dbReference>
<dbReference type="InterPro" id="IPR003594">
    <property type="entry name" value="HATPase_dom"/>
</dbReference>
<dbReference type="PANTHER" id="PTHR45866">
    <property type="entry name" value="DNA GYRASE/TOPOISOMERASE SUBUNIT B"/>
    <property type="match status" value="1"/>
</dbReference>
<feature type="site" description="Interaction with DNA" evidence="11">
    <location>
        <position position="508"/>
    </location>
</feature>
<dbReference type="Pfam" id="PF02518">
    <property type="entry name" value="HATPase_c"/>
    <property type="match status" value="1"/>
</dbReference>
<dbReference type="Pfam" id="PF21249">
    <property type="entry name" value="GyrB_hook"/>
    <property type="match status" value="1"/>
</dbReference>
<dbReference type="NCBIfam" id="NF004189">
    <property type="entry name" value="PRK05644.1"/>
    <property type="match status" value="1"/>
</dbReference>
<dbReference type="PROSITE" id="PS50880">
    <property type="entry name" value="TOPRIM"/>
    <property type="match status" value="1"/>
</dbReference>
<dbReference type="InterPro" id="IPR013506">
    <property type="entry name" value="Topo_IIA_bsu_dom2"/>
</dbReference>
<comment type="catalytic activity">
    <reaction evidence="1 11">
        <text>ATP-dependent breakage, passage and rejoining of double-stranded DNA.</text>
        <dbReference type="EC" id="5.6.2.2"/>
    </reaction>
</comment>
<dbReference type="PRINTS" id="PR01159">
    <property type="entry name" value="DNAGYRASEB"/>
</dbReference>
<dbReference type="HAMAP" id="MF_01898">
    <property type="entry name" value="GyrB"/>
    <property type="match status" value="1"/>
</dbReference>
<accession>A0ABT9S5V7</accession>
<dbReference type="InterPro" id="IPR006171">
    <property type="entry name" value="TOPRIM_dom"/>
</dbReference>
<proteinExistence type="inferred from homology"/>
<dbReference type="SUPFAM" id="SSF56719">
    <property type="entry name" value="Type II DNA topoisomerase"/>
    <property type="match status" value="1"/>
</dbReference>
<dbReference type="InterPro" id="IPR049353">
    <property type="entry name" value="GyrB_hook"/>
</dbReference>
<evidence type="ECO:0000256" key="10">
    <source>
        <dbReference type="ARBA" id="ARBA00023235"/>
    </source>
</evidence>
<keyword evidence="5 11" id="KW-0547">Nucleotide-binding</keyword>
<sequence>MSEENKPEAPHTEPVYTPEIESAIPIEITPADTSYGEGSITILEGLEAVRKRPGMYIGDTSDGTGLHHLVFEVVDNSIDEALAGHCDDIVVTIHSDNSISVTDNGRGIPTGVKMDDKHEPKRSAAEIALTELHAGGKFNQNSYKVSGGLHGVGVSCVNALSIKLRLVVRREGKIHELEFSRGFVQNRLLEKVNGVEVSPMKIVGETDKRGTEVHFLPDVEIFKENSDFHYEILSKRLRELSFLNNGVRIRLKDERTGKEDDFSGAGGVRGFVEFINKGKTVLHPNSFYAAGEKPADTYGGIPGTHIGVEVAMQWNSAYSEQVLCFTNNIPQRDGGTHLTGLRAAMTRVINKYIEEHEFAKKAKVEVTGDDMREGLCCVLSVKVPEPKFSSQTKDKLVSSEVRAPVEDIVGRLLTEYLQERPNDAKIICGKIVEAARAREAARKAREMTRRKGVLDGMGLPGKLADCQEKDPALCEVYLVEGDSAGGSAKQGRDRKFQAILPLRGKILNVEKARYEKLLTSNEILVMITALGTGIGRAGATSTGSGADDFNVAKLRYHRIIIMTDADVDGAHIRTLLLTFFYRQMPELVERGHIYIAQPPLYKVKVGKEEQYLKDGPALDAFLLRVALKDASIETGGPNPTTLAGDTLAELARKHQLAQAVIARLGVFMDAAALRAIADGVSLDLDTTAAAEASAVALQKKLRELNDTGAPAEVSSEFDVRTDKPLLRISRRHHGNVKSSVLTQDFVHGADYATLATAANTFRDLLGEGAVVKRGEGERAKEEKVADFRIAMKWLLSEAERTSSRQRYKGLGEMNPEQLWETTMDPNVRRLLKVQIDDAIEADRVFTMLMGDEVEPRREFIEQNALRASNIDV</sequence>
<dbReference type="EC" id="5.6.2.2" evidence="11"/>
<keyword evidence="6 11" id="KW-0067">ATP-binding</keyword>
<dbReference type="SMART" id="SM00387">
    <property type="entry name" value="HATPase_c"/>
    <property type="match status" value="1"/>
</dbReference>
<dbReference type="PANTHER" id="PTHR45866:SF1">
    <property type="entry name" value="DNA GYRASE SUBUNIT B, MITOCHONDRIAL"/>
    <property type="match status" value="1"/>
</dbReference>
<evidence type="ECO:0000256" key="4">
    <source>
        <dbReference type="ARBA" id="ARBA00022723"/>
    </source>
</evidence>
<dbReference type="NCBIfam" id="NF011501">
    <property type="entry name" value="PRK14939.1"/>
    <property type="match status" value="1"/>
</dbReference>
<feature type="site" description="Interaction with DNA" evidence="11">
    <location>
        <position position="505"/>
    </location>
</feature>
<dbReference type="InterPro" id="IPR001241">
    <property type="entry name" value="Topo_IIA"/>
</dbReference>
<dbReference type="Pfam" id="PF00204">
    <property type="entry name" value="DNA_gyraseB"/>
    <property type="match status" value="1"/>
</dbReference>
<dbReference type="InterPro" id="IPR018522">
    <property type="entry name" value="TopoIIA_CS"/>
</dbReference>
<comment type="miscellaneous">
    <text evidence="11">Few gyrases are as efficient as E.coli at forming negative supercoils. Not all organisms have 2 type II topoisomerases; in organisms with a single type II topoisomerase this enzyme also has to decatenate newly replicated chromosomes.</text>
</comment>
<dbReference type="InterPro" id="IPR011557">
    <property type="entry name" value="GyrB"/>
</dbReference>
<comment type="subcellular location">
    <subcellularLocation>
        <location evidence="11">Cytoplasm</location>
    </subcellularLocation>
</comment>
<evidence type="ECO:0000256" key="2">
    <source>
        <dbReference type="ARBA" id="ARBA00010708"/>
    </source>
</evidence>
<dbReference type="Pfam" id="PF01751">
    <property type="entry name" value="Toprim"/>
    <property type="match status" value="1"/>
</dbReference>
<dbReference type="SUPFAM" id="SSF55874">
    <property type="entry name" value="ATPase domain of HSP90 chaperone/DNA topoisomerase II/histidine kinase"/>
    <property type="match status" value="1"/>
</dbReference>
<keyword evidence="3 11" id="KW-0963">Cytoplasm</keyword>
<keyword evidence="9" id="KW-0238">DNA-binding</keyword>
<evidence type="ECO:0000256" key="12">
    <source>
        <dbReference type="SAM" id="MobiDB-lite"/>
    </source>
</evidence>
<dbReference type="SUPFAM" id="SSF54211">
    <property type="entry name" value="Ribosomal protein S5 domain 2-like"/>
    <property type="match status" value="1"/>
</dbReference>
<dbReference type="Gene3D" id="3.30.230.10">
    <property type="match status" value="1"/>
</dbReference>
<dbReference type="InterPro" id="IPR036890">
    <property type="entry name" value="HATPase_C_sf"/>
</dbReference>
<dbReference type="CDD" id="cd16928">
    <property type="entry name" value="HATPase_GyrB-like"/>
    <property type="match status" value="1"/>
</dbReference>
<dbReference type="SMART" id="SM00433">
    <property type="entry name" value="TOP2c"/>
    <property type="match status" value="1"/>
</dbReference>
<dbReference type="Gene3D" id="3.40.50.670">
    <property type="match status" value="2"/>
</dbReference>
<feature type="region of interest" description="Disordered" evidence="12">
    <location>
        <begin position="1"/>
        <end position="21"/>
    </location>
</feature>
<dbReference type="Gene3D" id="3.30.565.10">
    <property type="entry name" value="Histidine kinase-like ATPase, C-terminal domain"/>
    <property type="match status" value="1"/>
</dbReference>
<dbReference type="PROSITE" id="PS00177">
    <property type="entry name" value="TOPOISOMERASE_II"/>
    <property type="match status" value="1"/>
</dbReference>
<dbReference type="InterPro" id="IPR002288">
    <property type="entry name" value="DNA_gyrase_B_C"/>
</dbReference>
<dbReference type="InterPro" id="IPR013759">
    <property type="entry name" value="Topo_IIA_B_C"/>
</dbReference>
<comment type="function">
    <text evidence="11">A type II topoisomerase that negatively supercoils closed circular double-stranded (ds) DNA in an ATP-dependent manner to modulate DNA topology and maintain chromosomes in an underwound state. Negative supercoiling favors strand separation, and DNA replication, transcription, recombination and repair, all of which involve strand separation. Also able to catalyze the interconversion of other topological isomers of dsDNA rings, including catenanes and knotted rings. Type II topoisomerases break and join 2 DNA strands simultaneously in an ATP-dependent manner.</text>
</comment>
<evidence type="ECO:0000313" key="15">
    <source>
        <dbReference type="Proteomes" id="UP001226867"/>
    </source>
</evidence>
<dbReference type="EMBL" id="JAUSRO010000005">
    <property type="protein sequence ID" value="MDP9899739.1"/>
    <property type="molecule type" value="Genomic_DNA"/>
</dbReference>
<dbReference type="InterPro" id="IPR020568">
    <property type="entry name" value="Ribosomal_Su5_D2-typ_SF"/>
</dbReference>
<evidence type="ECO:0000313" key="14">
    <source>
        <dbReference type="EMBL" id="MDP9899739.1"/>
    </source>
</evidence>
<dbReference type="NCBIfam" id="TIGR01059">
    <property type="entry name" value="gyrB"/>
    <property type="match status" value="1"/>
</dbReference>
<dbReference type="Proteomes" id="UP001226867">
    <property type="component" value="Unassembled WGS sequence"/>
</dbReference>
<dbReference type="InterPro" id="IPR000565">
    <property type="entry name" value="Topo_IIA_B"/>
</dbReference>
<feature type="binding site" evidence="11">
    <location>
        <position position="566"/>
    </location>
    <ligand>
        <name>Mg(2+)</name>
        <dbReference type="ChEBI" id="CHEBI:18420"/>
        <label>2</label>
    </ligand>
</feature>
<evidence type="ECO:0000256" key="11">
    <source>
        <dbReference type="HAMAP-Rule" id="MF_01898"/>
    </source>
</evidence>
<dbReference type="CDD" id="cd03366">
    <property type="entry name" value="TOPRIM_TopoIIA_GyrB"/>
    <property type="match status" value="1"/>
</dbReference>
<feature type="domain" description="Toprim" evidence="13">
    <location>
        <begin position="474"/>
        <end position="599"/>
    </location>
</feature>
<evidence type="ECO:0000256" key="7">
    <source>
        <dbReference type="ARBA" id="ARBA00022842"/>
    </source>
</evidence>
<organism evidence="14 15">
    <name type="scientific">Variovorax ginsengisoli</name>
    <dbReference type="NCBI Taxonomy" id="363844"/>
    <lineage>
        <taxon>Bacteria</taxon>
        <taxon>Pseudomonadati</taxon>
        <taxon>Pseudomonadota</taxon>
        <taxon>Betaproteobacteria</taxon>
        <taxon>Burkholderiales</taxon>
        <taxon>Comamonadaceae</taxon>
        <taxon>Variovorax</taxon>
    </lineage>
</organism>
<comment type="caution">
    <text evidence="14">The sequence shown here is derived from an EMBL/GenBank/DDBJ whole genome shotgun (WGS) entry which is preliminary data.</text>
</comment>
<reference evidence="14 15" key="1">
    <citation type="submission" date="2023-07" db="EMBL/GenBank/DDBJ databases">
        <title>Sorghum-associated microbial communities from plants grown in Nebraska, USA.</title>
        <authorList>
            <person name="Schachtman D."/>
        </authorList>
    </citation>
    <scope>NUCLEOTIDE SEQUENCE [LARGE SCALE GENOMIC DNA]</scope>
    <source>
        <strain evidence="14 15">DS1607</strain>
    </source>
</reference>
<evidence type="ECO:0000256" key="8">
    <source>
        <dbReference type="ARBA" id="ARBA00023029"/>
    </source>
</evidence>
<keyword evidence="4 11" id="KW-0479">Metal-binding</keyword>
<keyword evidence="10 11" id="KW-0413">Isomerase</keyword>
<evidence type="ECO:0000256" key="6">
    <source>
        <dbReference type="ARBA" id="ARBA00022840"/>
    </source>
</evidence>
<dbReference type="InterPro" id="IPR014721">
    <property type="entry name" value="Ribsml_uS5_D2-typ_fold_subgr"/>
</dbReference>
<keyword evidence="15" id="KW-1185">Reference proteome</keyword>
<comment type="cofactor">
    <cofactor evidence="11">
        <name>Mg(2+)</name>
        <dbReference type="ChEBI" id="CHEBI:18420"/>
    </cofactor>
    <cofactor evidence="11">
        <name>Mn(2+)</name>
        <dbReference type="ChEBI" id="CHEBI:29035"/>
    </cofactor>
    <cofactor evidence="11">
        <name>Ca(2+)</name>
        <dbReference type="ChEBI" id="CHEBI:29108"/>
    </cofactor>
    <text evidence="11">Binds two Mg(2+) per subunit. The magnesium ions form salt bridges with both the protein and the DNA. Can also accept other divalent metal cations, such as Mn(2+) or Ca(2+).</text>
</comment>
<feature type="binding site" evidence="11">
    <location>
        <position position="480"/>
    </location>
    <ligand>
        <name>Mg(2+)</name>
        <dbReference type="ChEBI" id="CHEBI:18420"/>
        <label>1</label>
        <note>catalytic</note>
    </ligand>
</feature>
<feature type="binding site" evidence="11">
    <location>
        <position position="564"/>
    </location>
    <ligand>
        <name>Mg(2+)</name>
        <dbReference type="ChEBI" id="CHEBI:18420"/>
        <label>1</label>
        <note>catalytic</note>
    </ligand>
</feature>
<feature type="compositionally biased region" description="Basic and acidic residues" evidence="12">
    <location>
        <begin position="1"/>
        <end position="11"/>
    </location>
</feature>
<protein>
    <recommendedName>
        <fullName evidence="11">DNA gyrase subunit B</fullName>
        <ecNumber evidence="11">5.6.2.2</ecNumber>
    </recommendedName>
</protein>
<evidence type="ECO:0000256" key="9">
    <source>
        <dbReference type="ARBA" id="ARBA00023125"/>
    </source>
</evidence>
<dbReference type="InterPro" id="IPR013760">
    <property type="entry name" value="Topo_IIA-like_dom_sf"/>
</dbReference>
<feature type="binding site" evidence="11">
    <location>
        <position position="564"/>
    </location>
    <ligand>
        <name>Mg(2+)</name>
        <dbReference type="ChEBI" id="CHEBI:18420"/>
        <label>2</label>
    </ligand>
</feature>
<evidence type="ECO:0000259" key="13">
    <source>
        <dbReference type="PROSITE" id="PS50880"/>
    </source>
</evidence>